<dbReference type="STRING" id="86259.A0A4Z1P3G0"/>
<evidence type="ECO:0000313" key="1">
    <source>
        <dbReference type="EMBL" id="TID18725.1"/>
    </source>
</evidence>
<evidence type="ECO:0000313" key="2">
    <source>
        <dbReference type="Proteomes" id="UP000298493"/>
    </source>
</evidence>
<sequence>MSVASAVKTGQSSKATTSPALLYPTHPNYTRPTTAVIAAEPKTIEGHYTIYRLALHWRILELCNEESGKVDFQADGSAPGDFSGRKLVTYWTPEKETVDKYLGFYRRTNRNEPYSILVMYVPSPWVDMRLSRFQYKDPRSSIRAPIAEWYPIVSASRAGQEWPGPQLKAKFDSSDLIMGPILNGCAKKYENYLAQPRDITNNDCLFIELQDEPERGEVHAQQWVFTDRVEDQFNENCHKLGRIIQMGTTKIAFEKE</sequence>
<accession>A0A4Z1P3G0</accession>
<protein>
    <submittedName>
        <fullName evidence="1">Putative 2-hydroxyacid dehydrogenase</fullName>
    </submittedName>
</protein>
<keyword evidence="2" id="KW-1185">Reference proteome</keyword>
<reference evidence="1 2" key="1">
    <citation type="submission" date="2019-04" db="EMBL/GenBank/DDBJ databases">
        <title>High contiguity whole genome sequence and gene annotation resource for two Venturia nashicola isolates.</title>
        <authorList>
            <person name="Prokchorchik M."/>
            <person name="Won K."/>
            <person name="Lee Y."/>
            <person name="Choi E.D."/>
            <person name="Segonzac C."/>
            <person name="Sohn K.H."/>
        </authorList>
    </citation>
    <scope>NUCLEOTIDE SEQUENCE [LARGE SCALE GENOMIC DNA]</scope>
    <source>
        <strain evidence="1 2">PRI2</strain>
    </source>
</reference>
<dbReference type="Proteomes" id="UP000298493">
    <property type="component" value="Unassembled WGS sequence"/>
</dbReference>
<organism evidence="1 2">
    <name type="scientific">Venturia nashicola</name>
    <dbReference type="NCBI Taxonomy" id="86259"/>
    <lineage>
        <taxon>Eukaryota</taxon>
        <taxon>Fungi</taxon>
        <taxon>Dikarya</taxon>
        <taxon>Ascomycota</taxon>
        <taxon>Pezizomycotina</taxon>
        <taxon>Dothideomycetes</taxon>
        <taxon>Pleosporomycetidae</taxon>
        <taxon>Venturiales</taxon>
        <taxon>Venturiaceae</taxon>
        <taxon>Venturia</taxon>
    </lineage>
</organism>
<comment type="caution">
    <text evidence="1">The sequence shown here is derived from an EMBL/GenBank/DDBJ whole genome shotgun (WGS) entry which is preliminary data.</text>
</comment>
<name>A0A4Z1P3G0_9PEZI</name>
<dbReference type="EMBL" id="SNSC02000013">
    <property type="protein sequence ID" value="TID18725.1"/>
    <property type="molecule type" value="Genomic_DNA"/>
</dbReference>
<dbReference type="AlphaFoldDB" id="A0A4Z1P3G0"/>
<gene>
    <name evidence="1" type="ORF">E6O75_ATG05846</name>
</gene>
<proteinExistence type="predicted"/>